<reference evidence="2" key="1">
    <citation type="submission" date="2020-05" db="EMBL/GenBank/DDBJ databases">
        <authorList>
            <person name="Chiriac C."/>
            <person name="Salcher M."/>
            <person name="Ghai R."/>
            <person name="Kavagutti S V."/>
        </authorList>
    </citation>
    <scope>NUCLEOTIDE SEQUENCE</scope>
</reference>
<sequence>MPLVTVVSVVSVVLAAGGGTRFLADHHKLTTLLDGRPLVAHAVEHALAGSPGPVVVVRGAVDLPLGDLLDRVTVVDNPAWAEGQSTSLAVAIAVADGLGAEHVIVGLGDQPGVPPAAWRLVATAPPTWPIVVASYDGRRGPHPVRLHRSVWPMLPAAGDDGGRHLMREHPALVHEVPCPGTAADIDTLEDVQRWKSS</sequence>
<dbReference type="EMBL" id="CAEZSR010000281">
    <property type="protein sequence ID" value="CAB4597087.1"/>
    <property type="molecule type" value="Genomic_DNA"/>
</dbReference>
<dbReference type="SUPFAM" id="SSF53448">
    <property type="entry name" value="Nucleotide-diphospho-sugar transferases"/>
    <property type="match status" value="1"/>
</dbReference>
<proteinExistence type="predicted"/>
<dbReference type="InterPro" id="IPR029044">
    <property type="entry name" value="Nucleotide-diphossugar_trans"/>
</dbReference>
<name>A0A6J6G7D0_9ZZZZ</name>
<feature type="domain" description="MobA-like NTP transferase" evidence="1">
    <location>
        <begin position="12"/>
        <end position="169"/>
    </location>
</feature>
<dbReference type="Gene3D" id="3.90.550.10">
    <property type="entry name" value="Spore Coat Polysaccharide Biosynthesis Protein SpsA, Chain A"/>
    <property type="match status" value="1"/>
</dbReference>
<dbReference type="Pfam" id="PF12804">
    <property type="entry name" value="NTP_transf_3"/>
    <property type="match status" value="1"/>
</dbReference>
<dbReference type="CDD" id="cd04182">
    <property type="entry name" value="GT_2_like_f"/>
    <property type="match status" value="1"/>
</dbReference>
<evidence type="ECO:0000259" key="1">
    <source>
        <dbReference type="Pfam" id="PF12804"/>
    </source>
</evidence>
<evidence type="ECO:0000313" key="2">
    <source>
        <dbReference type="EMBL" id="CAB4597087.1"/>
    </source>
</evidence>
<organism evidence="2">
    <name type="scientific">freshwater metagenome</name>
    <dbReference type="NCBI Taxonomy" id="449393"/>
    <lineage>
        <taxon>unclassified sequences</taxon>
        <taxon>metagenomes</taxon>
        <taxon>ecological metagenomes</taxon>
    </lineage>
</organism>
<dbReference type="InterPro" id="IPR025877">
    <property type="entry name" value="MobA-like_NTP_Trfase"/>
</dbReference>
<dbReference type="PANTHER" id="PTHR43777">
    <property type="entry name" value="MOLYBDENUM COFACTOR CYTIDYLYLTRANSFERASE"/>
    <property type="match status" value="1"/>
</dbReference>
<dbReference type="AlphaFoldDB" id="A0A6J6G7D0"/>
<protein>
    <submittedName>
        <fullName evidence="2">Unannotated protein</fullName>
    </submittedName>
</protein>
<dbReference type="GO" id="GO:0016779">
    <property type="term" value="F:nucleotidyltransferase activity"/>
    <property type="evidence" value="ECO:0007669"/>
    <property type="project" value="UniProtKB-ARBA"/>
</dbReference>
<dbReference type="PANTHER" id="PTHR43777:SF1">
    <property type="entry name" value="MOLYBDENUM COFACTOR CYTIDYLYLTRANSFERASE"/>
    <property type="match status" value="1"/>
</dbReference>
<gene>
    <name evidence="2" type="ORF">UFOPK1493_04072</name>
</gene>
<accession>A0A6J6G7D0</accession>